<dbReference type="EMBL" id="BAABAQ010000002">
    <property type="protein sequence ID" value="GAA4185781.1"/>
    <property type="molecule type" value="Genomic_DNA"/>
</dbReference>
<evidence type="ECO:0008006" key="3">
    <source>
        <dbReference type="Google" id="ProtNLM"/>
    </source>
</evidence>
<organism evidence="1 2">
    <name type="scientific">Streptosporangium oxazolinicum</name>
    <dbReference type="NCBI Taxonomy" id="909287"/>
    <lineage>
        <taxon>Bacteria</taxon>
        <taxon>Bacillati</taxon>
        <taxon>Actinomycetota</taxon>
        <taxon>Actinomycetes</taxon>
        <taxon>Streptosporangiales</taxon>
        <taxon>Streptosporangiaceae</taxon>
        <taxon>Streptosporangium</taxon>
    </lineage>
</organism>
<proteinExistence type="predicted"/>
<sequence length="375" mass="40099">MDIATLNAAARRFPLLGRPRPACPSLPERVKEIIEIAAAAGQQGADGMVEGAHALNKAALLASDCGRADLARDLCWQHINLYRAAGLRLTVRQARYMLEPVTNLARLQIRADSGAQALRLLEAMYQAVTANTDLVVEGHTLPSADPIGTRQEHHKLREWVWLQYLGDGIRALALAGRWDKAVTLAEAHQGIGVHLMEGRQAAIVARLLRGDPRVARALLEESTPVHPWEQQVASCLRVMCAAPNSAGRDITAMVGHFLGSEPTPGYADFRARLGLTVVTLATTADPDAAGRILVHVATEVIEAGDGYAAREVLKHTRGKDGIRLSDAQDRALSAVVQSSGLGRGAIPTHLMSDLLAAVTTSQAAAFQALADPVPR</sequence>
<protein>
    <recommendedName>
        <fullName evidence="3">XRE family transcriptional regulator</fullName>
    </recommendedName>
</protein>
<dbReference type="RefSeq" id="WP_344916657.1">
    <property type="nucleotide sequence ID" value="NZ_BAABAQ010000002.1"/>
</dbReference>
<evidence type="ECO:0000313" key="1">
    <source>
        <dbReference type="EMBL" id="GAA4185781.1"/>
    </source>
</evidence>
<accession>A0ABP8AL45</accession>
<name>A0ABP8AL45_9ACTN</name>
<dbReference type="Proteomes" id="UP001501251">
    <property type="component" value="Unassembled WGS sequence"/>
</dbReference>
<reference evidence="2" key="1">
    <citation type="journal article" date="2019" name="Int. J. Syst. Evol. Microbiol.">
        <title>The Global Catalogue of Microorganisms (GCM) 10K type strain sequencing project: providing services to taxonomists for standard genome sequencing and annotation.</title>
        <authorList>
            <consortium name="The Broad Institute Genomics Platform"/>
            <consortium name="The Broad Institute Genome Sequencing Center for Infectious Disease"/>
            <person name="Wu L."/>
            <person name="Ma J."/>
        </authorList>
    </citation>
    <scope>NUCLEOTIDE SEQUENCE [LARGE SCALE GENOMIC DNA]</scope>
    <source>
        <strain evidence="2">JCM 17388</strain>
    </source>
</reference>
<keyword evidence="2" id="KW-1185">Reference proteome</keyword>
<evidence type="ECO:0000313" key="2">
    <source>
        <dbReference type="Proteomes" id="UP001501251"/>
    </source>
</evidence>
<gene>
    <name evidence="1" type="ORF">GCM10022252_16730</name>
</gene>
<comment type="caution">
    <text evidence="1">The sequence shown here is derived from an EMBL/GenBank/DDBJ whole genome shotgun (WGS) entry which is preliminary data.</text>
</comment>